<keyword evidence="5" id="KW-1185">Reference proteome</keyword>
<dbReference type="PANTHER" id="PTHR42693:SF53">
    <property type="entry name" value="ENDO-4-O-SULFATASE"/>
    <property type="match status" value="1"/>
</dbReference>
<dbReference type="OrthoDB" id="9762324at2"/>
<dbReference type="Pfam" id="PF00884">
    <property type="entry name" value="Sulfatase"/>
    <property type="match status" value="1"/>
</dbReference>
<dbReference type="GO" id="GO:0004065">
    <property type="term" value="F:arylsulfatase activity"/>
    <property type="evidence" value="ECO:0007669"/>
    <property type="project" value="TreeGrafter"/>
</dbReference>
<dbReference type="HOGENOM" id="CLU_006332_9_3_0"/>
<comment type="similarity">
    <text evidence="1">Belongs to the sulfatase family.</text>
</comment>
<evidence type="ECO:0000256" key="2">
    <source>
        <dbReference type="ARBA" id="ARBA00022801"/>
    </source>
</evidence>
<dbReference type="EMBL" id="CP001998">
    <property type="protein sequence ID" value="ADE53546.1"/>
    <property type="molecule type" value="Genomic_DNA"/>
</dbReference>
<reference evidence="4 5" key="1">
    <citation type="journal article" date="2010" name="Stand. Genomic Sci.">
        <title>Complete genome sequence of Coraliomargarita akajimensis type strain (04OKA010-24).</title>
        <authorList>
            <person name="Mavromatis K."/>
            <person name="Abt B."/>
            <person name="Brambilla E."/>
            <person name="Lapidus A."/>
            <person name="Copeland A."/>
            <person name="Deshpande S."/>
            <person name="Nolan M."/>
            <person name="Lucas S."/>
            <person name="Tice H."/>
            <person name="Cheng J.F."/>
            <person name="Han C."/>
            <person name="Detter J.C."/>
            <person name="Woyke T."/>
            <person name="Goodwin L."/>
            <person name="Pitluck S."/>
            <person name="Held B."/>
            <person name="Brettin T."/>
            <person name="Tapia R."/>
            <person name="Ivanova N."/>
            <person name="Mikhailova N."/>
            <person name="Pati A."/>
            <person name="Liolios K."/>
            <person name="Chen A."/>
            <person name="Palaniappan K."/>
            <person name="Land M."/>
            <person name="Hauser L."/>
            <person name="Chang Y.J."/>
            <person name="Jeffries C.D."/>
            <person name="Rohde M."/>
            <person name="Goker M."/>
            <person name="Bristow J."/>
            <person name="Eisen J.A."/>
            <person name="Markowitz V."/>
            <person name="Hugenholtz P."/>
            <person name="Klenk H.P."/>
            <person name="Kyrpides N.C."/>
        </authorList>
    </citation>
    <scope>NUCLEOTIDE SEQUENCE [LARGE SCALE GENOMIC DNA]</scope>
    <source>
        <strain evidence="5">DSM 45221 / IAM 15411 / JCM 23193 / KCTC 12865</strain>
    </source>
</reference>
<accession>D5ENB1</accession>
<proteinExistence type="inferred from homology"/>
<evidence type="ECO:0000313" key="4">
    <source>
        <dbReference type="EMBL" id="ADE53546.1"/>
    </source>
</evidence>
<dbReference type="STRING" id="583355.Caka_0521"/>
<dbReference type="SUPFAM" id="SSF53649">
    <property type="entry name" value="Alkaline phosphatase-like"/>
    <property type="match status" value="1"/>
</dbReference>
<keyword evidence="2" id="KW-0378">Hydrolase</keyword>
<dbReference type="Proteomes" id="UP000000925">
    <property type="component" value="Chromosome"/>
</dbReference>
<evidence type="ECO:0000313" key="5">
    <source>
        <dbReference type="Proteomes" id="UP000000925"/>
    </source>
</evidence>
<dbReference type="InterPro" id="IPR000917">
    <property type="entry name" value="Sulfatase_N"/>
</dbReference>
<dbReference type="InterPro" id="IPR017850">
    <property type="entry name" value="Alkaline_phosphatase_core_sf"/>
</dbReference>
<protein>
    <submittedName>
        <fullName evidence="4">Sulfatase</fullName>
    </submittedName>
</protein>
<name>D5ENB1_CORAD</name>
<gene>
    <name evidence="4" type="ordered locus">Caka_0521</name>
</gene>
<evidence type="ECO:0000259" key="3">
    <source>
        <dbReference type="Pfam" id="PF00884"/>
    </source>
</evidence>
<dbReference type="AlphaFoldDB" id="D5ENB1"/>
<dbReference type="Gene3D" id="3.40.720.10">
    <property type="entry name" value="Alkaline Phosphatase, subunit A"/>
    <property type="match status" value="1"/>
</dbReference>
<dbReference type="KEGG" id="caa:Caka_0521"/>
<organism evidence="4 5">
    <name type="scientific">Coraliomargarita akajimensis (strain DSM 45221 / IAM 15411 / JCM 23193 / KCTC 12865 / 04OKA010-24)</name>
    <dbReference type="NCBI Taxonomy" id="583355"/>
    <lineage>
        <taxon>Bacteria</taxon>
        <taxon>Pseudomonadati</taxon>
        <taxon>Verrucomicrobiota</taxon>
        <taxon>Opitutia</taxon>
        <taxon>Puniceicoccales</taxon>
        <taxon>Coraliomargaritaceae</taxon>
        <taxon>Coraliomargarita</taxon>
    </lineage>
</organism>
<dbReference type="PANTHER" id="PTHR42693">
    <property type="entry name" value="ARYLSULFATASE FAMILY MEMBER"/>
    <property type="match status" value="1"/>
</dbReference>
<sequence>MNHSFRSASNVTLFCLGILLMFAGSLTGAPNSKSRPNLVFILTDDQRDNSFSAMGHPWVETPEIDKLLSGGIRFQNAYIAEPTCNPSRAALFLGNHERINRLGFSSKHRMSPAQWEDSYPALLQKAGYKTGYTGKWHVNIAGEVEGGLHGLFDYFRGHNGHGEFYHEKEQDGKTVTITTNRHHTDNALDFLRQQKSSDQPFCLSIGYATPHGSKVIRMHDPKEPANLNPVLRDHPIYGGKYRDLDIAYPLQTPENPFDHIPQSVMRQEMGRTGIYWYDYTPATNKEHHYRYYQMITEIDQMVGEIVAELDSLGLRKETIIIFGSDHGLLMGEYGMGGKGLLYDLTMKFPCFIYDPNASEKVWGTSTKLLVSSLDIPVTLLDYAGVEPAPFMTGRSLKPLVEGAALEQPWRDGLFLENMYVGRDTPLQEGYVTQEWKYIRYKKVQHETANIHAGLYTNEEAVDLKAAPVFEMLFSLKNDPDERENLAQKSSFSTVLEDMRSRCHADLENLITLRKDYAERYNLTKQ</sequence>
<dbReference type="eggNOG" id="COG3119">
    <property type="taxonomic scope" value="Bacteria"/>
</dbReference>
<evidence type="ECO:0000256" key="1">
    <source>
        <dbReference type="ARBA" id="ARBA00008779"/>
    </source>
</evidence>
<feature type="domain" description="Sulfatase N-terminal" evidence="3">
    <location>
        <begin position="36"/>
        <end position="385"/>
    </location>
</feature>
<dbReference type="InterPro" id="IPR050738">
    <property type="entry name" value="Sulfatase"/>
</dbReference>